<organism evidence="3 4">
    <name type="scientific">Desulfitobacterium hafniense DP7</name>
    <dbReference type="NCBI Taxonomy" id="537010"/>
    <lineage>
        <taxon>Bacteria</taxon>
        <taxon>Bacillati</taxon>
        <taxon>Bacillota</taxon>
        <taxon>Clostridia</taxon>
        <taxon>Eubacteriales</taxon>
        <taxon>Desulfitobacteriaceae</taxon>
        <taxon>Desulfitobacterium</taxon>
    </lineage>
</organism>
<dbReference type="GO" id="GO:0016757">
    <property type="term" value="F:glycosyltransferase activity"/>
    <property type="evidence" value="ECO:0007669"/>
    <property type="project" value="InterPro"/>
</dbReference>
<dbReference type="SUPFAM" id="SSF53756">
    <property type="entry name" value="UDP-Glycosyltransferase/glycogen phosphorylase"/>
    <property type="match status" value="1"/>
</dbReference>
<dbReference type="EMBL" id="AFZX01000137">
    <property type="protein sequence ID" value="EHL04237.1"/>
    <property type="molecule type" value="Genomic_DNA"/>
</dbReference>
<dbReference type="Pfam" id="PF13439">
    <property type="entry name" value="Glyco_transf_4"/>
    <property type="match status" value="1"/>
</dbReference>
<dbReference type="InterPro" id="IPR028098">
    <property type="entry name" value="Glyco_trans_4-like_N"/>
</dbReference>
<dbReference type="Proteomes" id="UP000004416">
    <property type="component" value="Unassembled WGS sequence"/>
</dbReference>
<dbReference type="Gene3D" id="3.40.50.2000">
    <property type="entry name" value="Glycogen Phosphorylase B"/>
    <property type="match status" value="2"/>
</dbReference>
<dbReference type="RefSeq" id="WP_005817051.1">
    <property type="nucleotide sequence ID" value="NZ_JH414491.1"/>
</dbReference>
<protein>
    <submittedName>
        <fullName evidence="3">Glycosyltransferase, group 1 family protein</fullName>
    </submittedName>
</protein>
<proteinExistence type="predicted"/>
<feature type="domain" description="Glycosyltransferase subfamily 4-like N-terminal" evidence="2">
    <location>
        <begin position="23"/>
        <end position="163"/>
    </location>
</feature>
<evidence type="ECO:0000313" key="4">
    <source>
        <dbReference type="Proteomes" id="UP000004416"/>
    </source>
</evidence>
<sequence>MGKRILYCASTASHILNFHLSYLEHFKELGWQVDVAVAGEGKIPFADRIINLPMRKTLLALDNLRSVFTMREVIKKNHYDIISTHTTLAGAVVRLALLLTGKKYYGKVVHTSHGYFFSDEAESPYLWADKLLAPITDLLMVMNQVDHQLAMKYRLAKKIRLIPGMGINLDKFTKADDEKKGLLKILAGFKPDDYLLIYAAEMSKRKNHGELIEAFALAMDEEPSMKLLLAGNGALKDKHMETVQQLGIEEHVCFLGYVTDMERWYAMSDCAITTSRCEGLPFNVMEAMASGLPVIASRIKGHTDLLGGQEHNLLYDLGDIEQLKSRILLFCRDEVLRTKAGVECSKEVFKYELGLAKAVILECYDSLHDDQPVGLLNSAEM</sequence>
<comment type="caution">
    <text evidence="3">The sequence shown here is derived from an EMBL/GenBank/DDBJ whole genome shotgun (WGS) entry which is preliminary data.</text>
</comment>
<name>G9XVX4_DESHA</name>
<gene>
    <name evidence="3" type="ORF">HMPREF0322_05157</name>
</gene>
<dbReference type="PANTHER" id="PTHR45947:SF3">
    <property type="entry name" value="SULFOQUINOVOSYL TRANSFERASE SQD2"/>
    <property type="match status" value="1"/>
</dbReference>
<evidence type="ECO:0000313" key="3">
    <source>
        <dbReference type="EMBL" id="EHL04237.1"/>
    </source>
</evidence>
<dbReference type="InterPro" id="IPR050194">
    <property type="entry name" value="Glycosyltransferase_grp1"/>
</dbReference>
<evidence type="ECO:0000259" key="2">
    <source>
        <dbReference type="Pfam" id="PF13439"/>
    </source>
</evidence>
<reference evidence="3 4" key="1">
    <citation type="submission" date="2011-08" db="EMBL/GenBank/DDBJ databases">
        <authorList>
            <person name="Weinstock G."/>
            <person name="Sodergren E."/>
            <person name="Clifton S."/>
            <person name="Fulton L."/>
            <person name="Fulton B."/>
            <person name="Courtney L."/>
            <person name="Fronick C."/>
            <person name="Harrison M."/>
            <person name="Strong C."/>
            <person name="Farmer C."/>
            <person name="Delahaunty K."/>
            <person name="Markovic C."/>
            <person name="Hall O."/>
            <person name="Minx P."/>
            <person name="Tomlinson C."/>
            <person name="Mitreva M."/>
            <person name="Hou S."/>
            <person name="Chen J."/>
            <person name="Wollam A."/>
            <person name="Pepin K.H."/>
            <person name="Johnson M."/>
            <person name="Bhonagiri V."/>
            <person name="Zhang X."/>
            <person name="Suruliraj S."/>
            <person name="Warren W."/>
            <person name="Chinwalla A."/>
            <person name="Mardis E.R."/>
            <person name="Wilson R.K."/>
        </authorList>
    </citation>
    <scope>NUCLEOTIDE SEQUENCE [LARGE SCALE GENOMIC DNA]</scope>
    <source>
        <strain evidence="3 4">DP7</strain>
    </source>
</reference>
<keyword evidence="3" id="KW-0808">Transferase</keyword>
<dbReference type="HOGENOM" id="CLU_009583_0_1_9"/>
<dbReference type="Pfam" id="PF00534">
    <property type="entry name" value="Glycos_transf_1"/>
    <property type="match status" value="1"/>
</dbReference>
<feature type="domain" description="Glycosyl transferase family 1" evidence="1">
    <location>
        <begin position="189"/>
        <end position="340"/>
    </location>
</feature>
<dbReference type="PANTHER" id="PTHR45947">
    <property type="entry name" value="SULFOQUINOVOSYL TRANSFERASE SQD2"/>
    <property type="match status" value="1"/>
</dbReference>
<evidence type="ECO:0000259" key="1">
    <source>
        <dbReference type="Pfam" id="PF00534"/>
    </source>
</evidence>
<dbReference type="AlphaFoldDB" id="G9XVX4"/>
<dbReference type="InterPro" id="IPR001296">
    <property type="entry name" value="Glyco_trans_1"/>
</dbReference>
<accession>G9XVX4</accession>
<dbReference type="PATRIC" id="fig|537010.4.peg.4800"/>